<proteinExistence type="predicted"/>
<evidence type="ECO:0000313" key="1">
    <source>
        <dbReference type="EMBL" id="MPC22103.1"/>
    </source>
</evidence>
<dbReference type="AlphaFoldDB" id="A0A5B7DLY1"/>
<name>A0A5B7DLY1_PORTR</name>
<evidence type="ECO:0000313" key="2">
    <source>
        <dbReference type="Proteomes" id="UP000324222"/>
    </source>
</evidence>
<sequence length="77" mass="8361">MVGPQSQPDPRPARTTTMFTVDPYYSSADIVAGAYRVTGGKVKVATGSSARESSFSYQCRGNIYVLMANPLRWLLLG</sequence>
<comment type="caution">
    <text evidence="1">The sequence shown here is derived from an EMBL/GenBank/DDBJ whole genome shotgun (WGS) entry which is preliminary data.</text>
</comment>
<organism evidence="1 2">
    <name type="scientific">Portunus trituberculatus</name>
    <name type="common">Swimming crab</name>
    <name type="synonym">Neptunus trituberculatus</name>
    <dbReference type="NCBI Taxonomy" id="210409"/>
    <lineage>
        <taxon>Eukaryota</taxon>
        <taxon>Metazoa</taxon>
        <taxon>Ecdysozoa</taxon>
        <taxon>Arthropoda</taxon>
        <taxon>Crustacea</taxon>
        <taxon>Multicrustacea</taxon>
        <taxon>Malacostraca</taxon>
        <taxon>Eumalacostraca</taxon>
        <taxon>Eucarida</taxon>
        <taxon>Decapoda</taxon>
        <taxon>Pleocyemata</taxon>
        <taxon>Brachyura</taxon>
        <taxon>Eubrachyura</taxon>
        <taxon>Portunoidea</taxon>
        <taxon>Portunidae</taxon>
        <taxon>Portuninae</taxon>
        <taxon>Portunus</taxon>
    </lineage>
</organism>
<protein>
    <submittedName>
        <fullName evidence="1">Uncharacterized protein</fullName>
    </submittedName>
</protein>
<reference evidence="1 2" key="1">
    <citation type="submission" date="2019-05" db="EMBL/GenBank/DDBJ databases">
        <title>Another draft genome of Portunus trituberculatus and its Hox gene families provides insights of decapod evolution.</title>
        <authorList>
            <person name="Jeong J.-H."/>
            <person name="Song I."/>
            <person name="Kim S."/>
            <person name="Choi T."/>
            <person name="Kim D."/>
            <person name="Ryu S."/>
            <person name="Kim W."/>
        </authorList>
    </citation>
    <scope>NUCLEOTIDE SEQUENCE [LARGE SCALE GENOMIC DNA]</scope>
    <source>
        <tissue evidence="1">Muscle</tissue>
    </source>
</reference>
<accession>A0A5B7DLY1</accession>
<dbReference type="Proteomes" id="UP000324222">
    <property type="component" value="Unassembled WGS sequence"/>
</dbReference>
<dbReference type="EMBL" id="VSRR010001051">
    <property type="protein sequence ID" value="MPC22103.1"/>
    <property type="molecule type" value="Genomic_DNA"/>
</dbReference>
<gene>
    <name evidence="1" type="ORF">E2C01_015109</name>
</gene>
<keyword evidence="2" id="KW-1185">Reference proteome</keyword>